<keyword evidence="2" id="KW-1185">Reference proteome</keyword>
<evidence type="ECO:0000313" key="1">
    <source>
        <dbReference type="EMBL" id="MCF2218379.1"/>
    </source>
</evidence>
<dbReference type="Proteomes" id="UP001430374">
    <property type="component" value="Unassembled WGS sequence"/>
</dbReference>
<comment type="caution">
    <text evidence="1">The sequence shown here is derived from an EMBL/GenBank/DDBJ whole genome shotgun (WGS) entry which is preliminary data.</text>
</comment>
<sequence length="62" mass="7430">MRDGRGMNRYKNQTYKELKYPEGYEVHQAFDRYPELKGNHDGVKHIKYYSNGTDGHIFFESL</sequence>
<evidence type="ECO:0000313" key="2">
    <source>
        <dbReference type="Proteomes" id="UP001430374"/>
    </source>
</evidence>
<reference evidence="1" key="1">
    <citation type="submission" date="2021-08" db="EMBL/GenBank/DDBJ databases">
        <title>Complete genome sequence of Chryseobacterium sp strain PS-8.</title>
        <authorList>
            <person name="Das S.K."/>
        </authorList>
    </citation>
    <scope>NUCLEOTIDE SEQUENCE</scope>
    <source>
        <strain evidence="1">PS-8</strain>
    </source>
</reference>
<proteinExistence type="predicted"/>
<protein>
    <submittedName>
        <fullName evidence="1">Uncharacterized protein</fullName>
    </submittedName>
</protein>
<dbReference type="EMBL" id="JACSGT010000001">
    <property type="protein sequence ID" value="MCF2218379.1"/>
    <property type="molecule type" value="Genomic_DNA"/>
</dbReference>
<dbReference type="RefSeq" id="WP_235130136.1">
    <property type="nucleotide sequence ID" value="NZ_JACSGT010000001.1"/>
</dbReference>
<name>A0ABS9C2F5_9FLAO</name>
<accession>A0ABS9C2F5</accession>
<gene>
    <name evidence="1" type="ORF">H9Q08_03595</name>
</gene>
<organism evidence="1 2">
    <name type="scientific">Chryseobacterium indicum</name>
    <dbReference type="NCBI Taxonomy" id="2766954"/>
    <lineage>
        <taxon>Bacteria</taxon>
        <taxon>Pseudomonadati</taxon>
        <taxon>Bacteroidota</taxon>
        <taxon>Flavobacteriia</taxon>
        <taxon>Flavobacteriales</taxon>
        <taxon>Weeksellaceae</taxon>
        <taxon>Chryseobacterium group</taxon>
        <taxon>Chryseobacterium</taxon>
    </lineage>
</organism>